<organism evidence="2 3">
    <name type="scientific">Diploscapter pachys</name>
    <dbReference type="NCBI Taxonomy" id="2018661"/>
    <lineage>
        <taxon>Eukaryota</taxon>
        <taxon>Metazoa</taxon>
        <taxon>Ecdysozoa</taxon>
        <taxon>Nematoda</taxon>
        <taxon>Chromadorea</taxon>
        <taxon>Rhabditida</taxon>
        <taxon>Rhabditina</taxon>
        <taxon>Rhabditomorpha</taxon>
        <taxon>Rhabditoidea</taxon>
        <taxon>Rhabditidae</taxon>
        <taxon>Diploscapter</taxon>
    </lineage>
</organism>
<gene>
    <name evidence="2" type="ORF">WR25_01147</name>
</gene>
<dbReference type="OrthoDB" id="5868887at2759"/>
<protein>
    <submittedName>
        <fullName evidence="2">Uncharacterized protein</fullName>
    </submittedName>
</protein>
<dbReference type="Proteomes" id="UP000218231">
    <property type="component" value="Unassembled WGS sequence"/>
</dbReference>
<proteinExistence type="predicted"/>
<evidence type="ECO:0000256" key="1">
    <source>
        <dbReference type="SAM" id="MobiDB-lite"/>
    </source>
</evidence>
<dbReference type="STRING" id="2018661.A0A2A2KBG2"/>
<reference evidence="2 3" key="1">
    <citation type="journal article" date="2017" name="Curr. Biol.">
        <title>Genome architecture and evolution of a unichromosomal asexual nematode.</title>
        <authorList>
            <person name="Fradin H."/>
            <person name="Zegar C."/>
            <person name="Gutwein M."/>
            <person name="Lucas J."/>
            <person name="Kovtun M."/>
            <person name="Corcoran D."/>
            <person name="Baugh L.R."/>
            <person name="Kiontke K."/>
            <person name="Gunsalus K."/>
            <person name="Fitch D.H."/>
            <person name="Piano F."/>
        </authorList>
    </citation>
    <scope>NUCLEOTIDE SEQUENCE [LARGE SCALE GENOMIC DNA]</scope>
    <source>
        <strain evidence="2">PF1309</strain>
    </source>
</reference>
<feature type="region of interest" description="Disordered" evidence="1">
    <location>
        <begin position="1"/>
        <end position="30"/>
    </location>
</feature>
<comment type="caution">
    <text evidence="2">The sequence shown here is derived from an EMBL/GenBank/DDBJ whole genome shotgun (WGS) entry which is preliminary data.</text>
</comment>
<evidence type="ECO:0000313" key="3">
    <source>
        <dbReference type="Proteomes" id="UP000218231"/>
    </source>
</evidence>
<accession>A0A2A2KBG2</accession>
<keyword evidence="3" id="KW-1185">Reference proteome</keyword>
<dbReference type="AlphaFoldDB" id="A0A2A2KBG2"/>
<dbReference type="EMBL" id="LIAE01009103">
    <property type="protein sequence ID" value="PAV71228.1"/>
    <property type="molecule type" value="Genomic_DNA"/>
</dbReference>
<sequence length="101" mass="10978">MDDEDGDGNDIAMNSDSEEGSTRLDSSNLSPTICKEGIGNPLEELLNNVASGWKYHVSNTDPVKQAWLKLDNATTIICGHMSGKDASSKTKDLGHLPIFWK</sequence>
<name>A0A2A2KBG2_9BILA</name>
<evidence type="ECO:0000313" key="2">
    <source>
        <dbReference type="EMBL" id="PAV71228.1"/>
    </source>
</evidence>